<feature type="domain" description="Heterokaryon incompatibility" evidence="1">
    <location>
        <begin position="19"/>
        <end position="165"/>
    </location>
</feature>
<evidence type="ECO:0000313" key="3">
    <source>
        <dbReference type="Proteomes" id="UP000766486"/>
    </source>
</evidence>
<dbReference type="Pfam" id="PF06985">
    <property type="entry name" value="HET"/>
    <property type="match status" value="1"/>
</dbReference>
<proteinExistence type="predicted"/>
<dbReference type="PANTHER" id="PTHR33112">
    <property type="entry name" value="DOMAIN PROTEIN, PUTATIVE-RELATED"/>
    <property type="match status" value="1"/>
</dbReference>
<dbReference type="Proteomes" id="UP000766486">
    <property type="component" value="Unassembled WGS sequence"/>
</dbReference>
<name>A0ABY6V4Z4_BIOOC</name>
<comment type="caution">
    <text evidence="2">The sequence shown here is derived from an EMBL/GenBank/DDBJ whole genome shotgun (WGS) entry which is preliminary data.</text>
</comment>
<dbReference type="PANTHER" id="PTHR33112:SF16">
    <property type="entry name" value="HETEROKARYON INCOMPATIBILITY DOMAIN-CONTAINING PROTEIN"/>
    <property type="match status" value="1"/>
</dbReference>
<dbReference type="EMBL" id="CABFNS010001110">
    <property type="protein sequence ID" value="VUC38142.1"/>
    <property type="molecule type" value="Genomic_DNA"/>
</dbReference>
<evidence type="ECO:0000259" key="1">
    <source>
        <dbReference type="Pfam" id="PF06985"/>
    </source>
</evidence>
<sequence>MRLKLVRGSDCLQYDTSRYMTLSYCWGGPQQNQLTLANLNSYEIDIPWDDLPNTLKDAVIATDRLGGRYLWIDSLCIIQNDDNDKAREIGLMAKVYTHSMLTIVAGRGDRASDGFLHMRVLPSGTTKFLYQHDDGKQGHVISIFPEIMTHERKYEIDSRGWTMQEYILSPRLVIFGTWTTEWTCRARGANPAQRHYKDGWHPPFLPHPQTILDYSPKWNPSIKNVRSAHAITNRSIQSSRLLDAAMFFSANPSFDHPRPDFSTVFDTWNDLIDLYTCRLLSDPKDRILAISGLAERFASLLSPSERYAAGLWESDLLCGLNWRCKSGYSSPRPKEYQGPSWSWVSVNEEVWTSSPIDSPTTVLSCDCVVSDPSAPYGAVDSATLRIEGPSRSVEWRYEQQDGWPNCPDIFEWRQRENGRKFGYHMDLDARENNTHWTEVILLVLEYTKDGSPRGLVLIRDQEHQWSLAPAAPSSSGPRAWCAAPYRRLGHFYGSQGEKWTNSVYTIV</sequence>
<protein>
    <recommendedName>
        <fullName evidence="1">Heterokaryon incompatibility domain-containing protein</fullName>
    </recommendedName>
</protein>
<evidence type="ECO:0000313" key="2">
    <source>
        <dbReference type="EMBL" id="VUC38142.1"/>
    </source>
</evidence>
<gene>
    <name evidence="2" type="ORF">CLO192961_LOCUS494347</name>
</gene>
<reference evidence="2 3" key="1">
    <citation type="submission" date="2019-06" db="EMBL/GenBank/DDBJ databases">
        <authorList>
            <person name="Broberg M."/>
        </authorList>
    </citation>
    <scope>NUCLEOTIDE SEQUENCE [LARGE SCALE GENOMIC DNA]</scope>
</reference>
<keyword evidence="3" id="KW-1185">Reference proteome</keyword>
<accession>A0ABY6V4Z4</accession>
<organism evidence="2 3">
    <name type="scientific">Bionectria ochroleuca</name>
    <name type="common">Gliocladium roseum</name>
    <dbReference type="NCBI Taxonomy" id="29856"/>
    <lineage>
        <taxon>Eukaryota</taxon>
        <taxon>Fungi</taxon>
        <taxon>Dikarya</taxon>
        <taxon>Ascomycota</taxon>
        <taxon>Pezizomycotina</taxon>
        <taxon>Sordariomycetes</taxon>
        <taxon>Hypocreomycetidae</taxon>
        <taxon>Hypocreales</taxon>
        <taxon>Bionectriaceae</taxon>
        <taxon>Clonostachys</taxon>
    </lineage>
</organism>
<dbReference type="InterPro" id="IPR010730">
    <property type="entry name" value="HET"/>
</dbReference>